<evidence type="ECO:0000256" key="11">
    <source>
        <dbReference type="PIRNR" id="PIRNR002869"/>
    </source>
</evidence>
<keyword evidence="6 10" id="KW-1133">Transmembrane helix</keyword>
<dbReference type="EMBL" id="BLVP01000001">
    <property type="protein sequence ID" value="GFM35809.1"/>
    <property type="molecule type" value="Genomic_DNA"/>
</dbReference>
<feature type="transmembrane region" description="Helical" evidence="10">
    <location>
        <begin position="447"/>
        <end position="466"/>
    </location>
</feature>
<dbReference type="CDD" id="cd13123">
    <property type="entry name" value="MATE_MurJ_like"/>
    <property type="match status" value="1"/>
</dbReference>
<keyword evidence="7 10" id="KW-0472">Membrane</keyword>
<feature type="transmembrane region" description="Helical" evidence="10">
    <location>
        <begin position="322"/>
        <end position="343"/>
    </location>
</feature>
<evidence type="ECO:0000256" key="10">
    <source>
        <dbReference type="HAMAP-Rule" id="MF_02078"/>
    </source>
</evidence>
<dbReference type="RefSeq" id="WP_243451226.1">
    <property type="nucleotide sequence ID" value="NZ_BLVP01000001.1"/>
</dbReference>
<dbReference type="UniPathway" id="UPA00219"/>
<dbReference type="GO" id="GO:0034204">
    <property type="term" value="P:lipid translocation"/>
    <property type="evidence" value="ECO:0007669"/>
    <property type="project" value="TreeGrafter"/>
</dbReference>
<keyword evidence="13" id="KW-1185">Reference proteome</keyword>
<feature type="transmembrane region" description="Helical" evidence="10">
    <location>
        <begin position="280"/>
        <end position="301"/>
    </location>
</feature>
<feature type="transmembrane region" description="Helical" evidence="10">
    <location>
        <begin position="355"/>
        <end position="375"/>
    </location>
</feature>
<dbReference type="GO" id="GO:0005886">
    <property type="term" value="C:plasma membrane"/>
    <property type="evidence" value="ECO:0007669"/>
    <property type="project" value="UniProtKB-SubCell"/>
</dbReference>
<keyword evidence="10 11" id="KW-0813">Transport</keyword>
<comment type="pathway">
    <text evidence="10">Cell wall biogenesis; peptidoglycan biosynthesis.</text>
</comment>
<keyword evidence="4 10" id="KW-0133">Cell shape</keyword>
<keyword evidence="3 10" id="KW-0812">Transmembrane</keyword>
<feature type="transmembrane region" description="Helical" evidence="10">
    <location>
        <begin position="168"/>
        <end position="188"/>
    </location>
</feature>
<dbReference type="GO" id="GO:0015648">
    <property type="term" value="F:lipid-linked peptidoglycan transporter activity"/>
    <property type="evidence" value="ECO:0007669"/>
    <property type="project" value="UniProtKB-UniRule"/>
</dbReference>
<keyword evidence="10 11" id="KW-0961">Cell wall biogenesis/degradation</keyword>
<feature type="transmembrane region" description="Helical" evidence="10">
    <location>
        <begin position="194"/>
        <end position="215"/>
    </location>
</feature>
<keyword evidence="2 10" id="KW-1003">Cell membrane</keyword>
<evidence type="ECO:0000313" key="12">
    <source>
        <dbReference type="EMBL" id="GFM35809.1"/>
    </source>
</evidence>
<evidence type="ECO:0000256" key="9">
    <source>
        <dbReference type="ARBA" id="ARBA00061532"/>
    </source>
</evidence>
<feature type="transmembrane region" description="Helical" evidence="10">
    <location>
        <begin position="92"/>
        <end position="116"/>
    </location>
</feature>
<dbReference type="GO" id="GO:0009252">
    <property type="term" value="P:peptidoglycan biosynthetic process"/>
    <property type="evidence" value="ECO:0007669"/>
    <property type="project" value="UniProtKB-UniRule"/>
</dbReference>
<feature type="transmembrane region" description="Helical" evidence="10">
    <location>
        <begin position="387"/>
        <end position="407"/>
    </location>
</feature>
<evidence type="ECO:0000256" key="3">
    <source>
        <dbReference type="ARBA" id="ARBA00022692"/>
    </source>
</evidence>
<dbReference type="AlphaFoldDB" id="A0A7J0BQ67"/>
<feature type="transmembrane region" description="Helical" evidence="10">
    <location>
        <begin position="486"/>
        <end position="511"/>
    </location>
</feature>
<sequence>MGNFFGNMVTGRQRMGVAALIMAASVFLSRFMGLIRDKVISYYHGATVESDIYFASFVIPDFLNYLLAGGYFSITLIPLLAEYFEKGEEEGWNFLSAVLCWVFLVAGALTALAWAGAPGLAAVAAPGFGGEAMARLAFFLRIILPAQVFFLLGACLSGVLYMRRQFAVPALTPLVYNACIILGGLLMIDRGMEGFCWGVLAGAGAGSFLLPLLAVRAGGGMHLRVRFFHPGVRRFLLLALPLMIGQSIVVLDEQFARIFGSLTGDGAVSLLNYARRIMQVPVGVIAQAAGVASFPFLAALVAKGDEKGVNTTLNSAMRNTMLVIIPVSAWMIAAAEPTLRLIFQQGGFGHEQTAQTVPLLRIMLVAVAFWGVQQLTGRAFYARKDTITPAVTGTVATIVALPLYWWLSGLWGALGVAAAGTVSVVLYSIMLAGVWRMRYGAQAYEGVARVFAVAALCCLPAAIGAWRVADMVSAFMPQAPLWGAFWSLAASFGVFGLAYAVAARVAAPSLLDPLLRLIRRKGQRTRQ</sequence>
<feature type="transmembrane region" description="Helical" evidence="10">
    <location>
        <begin position="413"/>
        <end position="435"/>
    </location>
</feature>
<dbReference type="NCBIfam" id="TIGR01695">
    <property type="entry name" value="murJ_mviN"/>
    <property type="match status" value="1"/>
</dbReference>
<dbReference type="InterPro" id="IPR004268">
    <property type="entry name" value="MurJ"/>
</dbReference>
<dbReference type="Pfam" id="PF03023">
    <property type="entry name" value="MurJ"/>
    <property type="match status" value="1"/>
</dbReference>
<evidence type="ECO:0000313" key="13">
    <source>
        <dbReference type="Proteomes" id="UP000503820"/>
    </source>
</evidence>
<name>A0A7J0BQ67_9BACT</name>
<feature type="transmembrane region" description="Helical" evidence="10">
    <location>
        <begin position="136"/>
        <end position="161"/>
    </location>
</feature>
<dbReference type="GO" id="GO:0008360">
    <property type="term" value="P:regulation of cell shape"/>
    <property type="evidence" value="ECO:0007669"/>
    <property type="project" value="UniProtKB-UniRule"/>
</dbReference>
<keyword evidence="5 10" id="KW-0573">Peptidoglycan synthesis</keyword>
<evidence type="ECO:0000256" key="2">
    <source>
        <dbReference type="ARBA" id="ARBA00022475"/>
    </source>
</evidence>
<dbReference type="PRINTS" id="PR01806">
    <property type="entry name" value="VIRFACTRMVIN"/>
</dbReference>
<comment type="caution">
    <text evidence="12">The sequence shown here is derived from an EMBL/GenBank/DDBJ whole genome shotgun (WGS) entry which is preliminary data.</text>
</comment>
<dbReference type="GO" id="GO:0071555">
    <property type="term" value="P:cell wall organization"/>
    <property type="evidence" value="ECO:0007669"/>
    <property type="project" value="UniProtKB-UniRule"/>
</dbReference>
<proteinExistence type="inferred from homology"/>
<dbReference type="PANTHER" id="PTHR47019:SF1">
    <property type="entry name" value="LIPID II FLIPPASE MURJ"/>
    <property type="match status" value="1"/>
</dbReference>
<comment type="subcellular location">
    <subcellularLocation>
        <location evidence="1 10">Cell membrane</location>
        <topology evidence="1 10">Multi-pass membrane protein</topology>
    </subcellularLocation>
</comment>
<evidence type="ECO:0000256" key="4">
    <source>
        <dbReference type="ARBA" id="ARBA00022960"/>
    </source>
</evidence>
<comment type="function">
    <text evidence="8 10 11">Involved in peptidoglycan biosynthesis. Transports lipid-linked peptidoglycan precursors from the inner to the outer leaflet of the cytoplasmic membrane.</text>
</comment>
<evidence type="ECO:0000256" key="8">
    <source>
        <dbReference type="ARBA" id="ARBA00060041"/>
    </source>
</evidence>
<feature type="transmembrane region" description="Helical" evidence="10">
    <location>
        <begin position="57"/>
        <end position="80"/>
    </location>
</feature>
<dbReference type="Proteomes" id="UP000503820">
    <property type="component" value="Unassembled WGS sequence"/>
</dbReference>
<evidence type="ECO:0000256" key="1">
    <source>
        <dbReference type="ARBA" id="ARBA00004651"/>
    </source>
</evidence>
<comment type="similarity">
    <text evidence="9 10 11">Belongs to the MurJ/MviN family.</text>
</comment>
<evidence type="ECO:0000256" key="6">
    <source>
        <dbReference type="ARBA" id="ARBA00022989"/>
    </source>
</evidence>
<accession>A0A7J0BQ67</accession>
<organism evidence="12 13">
    <name type="scientific">Desulfovibrio psychrotolerans</name>
    <dbReference type="NCBI Taxonomy" id="415242"/>
    <lineage>
        <taxon>Bacteria</taxon>
        <taxon>Pseudomonadati</taxon>
        <taxon>Thermodesulfobacteriota</taxon>
        <taxon>Desulfovibrionia</taxon>
        <taxon>Desulfovibrionales</taxon>
        <taxon>Desulfovibrionaceae</taxon>
        <taxon>Desulfovibrio</taxon>
    </lineage>
</organism>
<evidence type="ECO:0000256" key="7">
    <source>
        <dbReference type="ARBA" id="ARBA00023136"/>
    </source>
</evidence>
<dbReference type="InterPro" id="IPR051050">
    <property type="entry name" value="Lipid_II_flippase_MurJ/MviN"/>
</dbReference>
<feature type="transmembrane region" description="Helical" evidence="10">
    <location>
        <begin position="235"/>
        <end position="251"/>
    </location>
</feature>
<protein>
    <recommendedName>
        <fullName evidence="10">Probable lipid II flippase MurJ</fullName>
    </recommendedName>
</protein>
<evidence type="ECO:0000256" key="5">
    <source>
        <dbReference type="ARBA" id="ARBA00022984"/>
    </source>
</evidence>
<reference evidence="12 13" key="1">
    <citation type="submission" date="2020-05" db="EMBL/GenBank/DDBJ databases">
        <title>Draft genome sequence of Desulfovibrio psychrotolerans JS1T.</title>
        <authorList>
            <person name="Ueno A."/>
            <person name="Tamazawa S."/>
            <person name="Tamamura S."/>
            <person name="Murakami T."/>
            <person name="Kiyama T."/>
            <person name="Inomata H."/>
            <person name="Amano Y."/>
            <person name="Miyakawa K."/>
            <person name="Tamaki H."/>
            <person name="Naganuma T."/>
            <person name="Kaneko K."/>
        </authorList>
    </citation>
    <scope>NUCLEOTIDE SEQUENCE [LARGE SCALE GENOMIC DNA]</scope>
    <source>
        <strain evidence="12 13">JS1</strain>
    </source>
</reference>
<dbReference type="PIRSF" id="PIRSF002869">
    <property type="entry name" value="MviN"/>
    <property type="match status" value="1"/>
</dbReference>
<dbReference type="PANTHER" id="PTHR47019">
    <property type="entry name" value="LIPID II FLIPPASE MURJ"/>
    <property type="match status" value="1"/>
</dbReference>
<gene>
    <name evidence="12" type="primary">mviN-1</name>
    <name evidence="10" type="synonym">murJ</name>
    <name evidence="12" type="ORF">DSM19430T_04930</name>
</gene>
<dbReference type="HAMAP" id="MF_02078">
    <property type="entry name" value="MurJ_MviN"/>
    <property type="match status" value="1"/>
</dbReference>